<proteinExistence type="predicted"/>
<dbReference type="EMBL" id="CP077683">
    <property type="protein sequence ID" value="QXE92786.1"/>
    <property type="molecule type" value="Genomic_DNA"/>
</dbReference>
<name>A0ABX8LN87_9BACT</name>
<reference evidence="1 2" key="1">
    <citation type="submission" date="2021-06" db="EMBL/GenBank/DDBJ databases">
        <title>Gemonas diversity in paddy soil.</title>
        <authorList>
            <person name="Liu G."/>
        </authorList>
    </citation>
    <scope>NUCLEOTIDE SEQUENCE [LARGE SCALE GENOMIC DNA]</scope>
    <source>
        <strain evidence="1 2">RG2</strain>
    </source>
</reference>
<gene>
    <name evidence="1" type="ORF">KP001_09815</name>
</gene>
<protein>
    <submittedName>
        <fullName evidence="1">Uncharacterized protein</fullName>
    </submittedName>
</protein>
<organism evidence="1 2">
    <name type="scientific">Geomonas subterranea</name>
    <dbReference type="NCBI Taxonomy" id="2847989"/>
    <lineage>
        <taxon>Bacteria</taxon>
        <taxon>Pseudomonadati</taxon>
        <taxon>Thermodesulfobacteriota</taxon>
        <taxon>Desulfuromonadia</taxon>
        <taxon>Geobacterales</taxon>
        <taxon>Geobacteraceae</taxon>
        <taxon>Geomonas</taxon>
    </lineage>
</organism>
<accession>A0ABX8LN87</accession>
<dbReference type="RefSeq" id="WP_217289331.1">
    <property type="nucleotide sequence ID" value="NZ_CP077683.1"/>
</dbReference>
<dbReference type="Proteomes" id="UP000683559">
    <property type="component" value="Chromosome"/>
</dbReference>
<evidence type="ECO:0000313" key="2">
    <source>
        <dbReference type="Proteomes" id="UP000683559"/>
    </source>
</evidence>
<evidence type="ECO:0000313" key="1">
    <source>
        <dbReference type="EMBL" id="QXE92786.1"/>
    </source>
</evidence>
<sequence length="123" mass="13959">MNYQPCYAASKATESKLVDVKIPKDGQLYYGDVPSYFSQPKYHDMAMGYSGNNIMGVNKTGKNILEWVYDEKFAAIGKIQEHVSKSCQDKGYSISAASNVKIELDKPLDNVYMILYSYEINCW</sequence>
<keyword evidence="2" id="KW-1185">Reference proteome</keyword>